<comment type="caution">
    <text evidence="3">The sequence shown here is derived from an EMBL/GenBank/DDBJ whole genome shotgun (WGS) entry which is preliminary data.</text>
</comment>
<dbReference type="Proteomes" id="UP000655366">
    <property type="component" value="Unassembled WGS sequence"/>
</dbReference>
<evidence type="ECO:0000256" key="1">
    <source>
        <dbReference type="SAM" id="MobiDB-lite"/>
    </source>
</evidence>
<dbReference type="AlphaFoldDB" id="A0A931CTK0"/>
<feature type="region of interest" description="Disordered" evidence="1">
    <location>
        <begin position="136"/>
        <end position="161"/>
    </location>
</feature>
<keyword evidence="2" id="KW-0472">Membrane</keyword>
<feature type="transmembrane region" description="Helical" evidence="2">
    <location>
        <begin position="19"/>
        <end position="43"/>
    </location>
</feature>
<gene>
    <name evidence="3" type="ORF">IV500_14925</name>
</gene>
<dbReference type="EMBL" id="JADNYM010000020">
    <property type="protein sequence ID" value="MBG0740671.1"/>
    <property type="molecule type" value="Genomic_DNA"/>
</dbReference>
<evidence type="ECO:0000256" key="2">
    <source>
        <dbReference type="SAM" id="Phobius"/>
    </source>
</evidence>
<name>A0A931CTK0_9MICC</name>
<evidence type="ECO:0000313" key="3">
    <source>
        <dbReference type="EMBL" id="MBG0740671.1"/>
    </source>
</evidence>
<reference evidence="3 4" key="1">
    <citation type="submission" date="2020-11" db="EMBL/GenBank/DDBJ databases">
        <title>Arthrobacter antarcticus sp. nov., isolated from Antarctic Soil.</title>
        <authorList>
            <person name="Li J."/>
        </authorList>
    </citation>
    <scope>NUCLEOTIDE SEQUENCE [LARGE SCALE GENOMIC DNA]</scope>
    <source>
        <strain evidence="3 4">Z1-20</strain>
    </source>
</reference>
<feature type="compositionally biased region" description="Polar residues" evidence="1">
    <location>
        <begin position="150"/>
        <end position="161"/>
    </location>
</feature>
<organism evidence="3 4">
    <name type="scientific">Arthrobacter terrae</name>
    <dbReference type="NCBI Taxonomy" id="2935737"/>
    <lineage>
        <taxon>Bacteria</taxon>
        <taxon>Bacillati</taxon>
        <taxon>Actinomycetota</taxon>
        <taxon>Actinomycetes</taxon>
        <taxon>Micrococcales</taxon>
        <taxon>Micrococcaceae</taxon>
        <taxon>Arthrobacter</taxon>
    </lineage>
</organism>
<protein>
    <submittedName>
        <fullName evidence="3">Uncharacterized protein</fullName>
    </submittedName>
</protein>
<keyword evidence="2" id="KW-1133">Transmembrane helix</keyword>
<sequence length="184" mass="18797">MAVPALVLAAIKRRALLRLVAYVASVMVPVLIMVMCGGLALVASAAEGSTTACLTDASSVAETAAQPGTASGLSIASTSGPPTVLSTAQVKVARDYIVAGKSLGVPDAGLEIAIIMSLQESGLRVLANTSVPDSMSYQHDGVGTDDDSLGSAQQRPSSGRNLSRWMRPVGVRLLSLSRVFLVAC</sequence>
<accession>A0A931CTK0</accession>
<keyword evidence="4" id="KW-1185">Reference proteome</keyword>
<proteinExistence type="predicted"/>
<evidence type="ECO:0000313" key="4">
    <source>
        <dbReference type="Proteomes" id="UP000655366"/>
    </source>
</evidence>
<keyword evidence="2" id="KW-0812">Transmembrane</keyword>